<evidence type="ECO:0000313" key="2">
    <source>
        <dbReference type="EMBL" id="VDP88019.1"/>
    </source>
</evidence>
<dbReference type="EMBL" id="UZAL01053118">
    <property type="protein sequence ID" value="VDP88019.1"/>
    <property type="molecule type" value="Genomic_DNA"/>
</dbReference>
<feature type="transmembrane region" description="Helical" evidence="1">
    <location>
        <begin position="17"/>
        <end position="43"/>
    </location>
</feature>
<accession>A0A3P8L1C6</accession>
<reference evidence="2 3" key="1">
    <citation type="submission" date="2018-11" db="EMBL/GenBank/DDBJ databases">
        <authorList>
            <consortium name="Pathogen Informatics"/>
        </authorList>
    </citation>
    <scope>NUCLEOTIDE SEQUENCE [LARGE SCALE GENOMIC DNA]</scope>
    <source>
        <strain>Denwood</strain>
        <strain evidence="3">Zambia</strain>
    </source>
</reference>
<keyword evidence="1" id="KW-0472">Membrane</keyword>
<dbReference type="Proteomes" id="UP000269396">
    <property type="component" value="Unassembled WGS sequence"/>
</dbReference>
<protein>
    <submittedName>
        <fullName evidence="2">Uncharacterized protein</fullName>
    </submittedName>
</protein>
<proteinExistence type="predicted"/>
<keyword evidence="1" id="KW-1133">Transmembrane helix</keyword>
<evidence type="ECO:0000256" key="1">
    <source>
        <dbReference type="SAM" id="Phobius"/>
    </source>
</evidence>
<organism evidence="2 3">
    <name type="scientific">Schistosoma mattheei</name>
    <dbReference type="NCBI Taxonomy" id="31246"/>
    <lineage>
        <taxon>Eukaryota</taxon>
        <taxon>Metazoa</taxon>
        <taxon>Spiralia</taxon>
        <taxon>Lophotrochozoa</taxon>
        <taxon>Platyhelminthes</taxon>
        <taxon>Trematoda</taxon>
        <taxon>Digenea</taxon>
        <taxon>Strigeidida</taxon>
        <taxon>Schistosomatoidea</taxon>
        <taxon>Schistosomatidae</taxon>
        <taxon>Schistosoma</taxon>
    </lineage>
</organism>
<name>A0A3P8L1C6_9TREM</name>
<sequence>MIQIVDYIIKLIQEEKLWILLHFIIILMSTQLLLIVLLIQVYLRFMNQIGY</sequence>
<evidence type="ECO:0000313" key="3">
    <source>
        <dbReference type="Proteomes" id="UP000269396"/>
    </source>
</evidence>
<dbReference type="AlphaFoldDB" id="A0A3P8L1C6"/>
<keyword evidence="1" id="KW-0812">Transmembrane</keyword>
<keyword evidence="3" id="KW-1185">Reference proteome</keyword>
<gene>
    <name evidence="2" type="ORF">SMTD_LOCUS22675</name>
</gene>